<name>A0ABN8R4S8_9CNID</name>
<evidence type="ECO:0000313" key="3">
    <source>
        <dbReference type="EMBL" id="CAH3174194.1"/>
    </source>
</evidence>
<evidence type="ECO:0000313" key="4">
    <source>
        <dbReference type="Proteomes" id="UP001159405"/>
    </source>
</evidence>
<evidence type="ECO:0008006" key="5">
    <source>
        <dbReference type="Google" id="ProtNLM"/>
    </source>
</evidence>
<keyword evidence="1" id="KW-0175">Coiled coil</keyword>
<dbReference type="InterPro" id="IPR034608">
    <property type="entry name" value="CCDC125"/>
</dbReference>
<organism evidence="3 4">
    <name type="scientific">Porites lobata</name>
    <dbReference type="NCBI Taxonomy" id="104759"/>
    <lineage>
        <taxon>Eukaryota</taxon>
        <taxon>Metazoa</taxon>
        <taxon>Cnidaria</taxon>
        <taxon>Anthozoa</taxon>
        <taxon>Hexacorallia</taxon>
        <taxon>Scleractinia</taxon>
        <taxon>Fungiina</taxon>
        <taxon>Poritidae</taxon>
        <taxon>Porites</taxon>
    </lineage>
</organism>
<sequence>MEKEVMGAQECDSSDDSSSLCSVDLGLGFGRKPGGLPKTDDDHISGDLEILKLFYNPSSPTLEQTESSEVSGKDDQLSKSLSWRNIKESIECFKEKGGLSKKISNWSLPKRSFSLRLRNRTNSESLIQNDDKATGTKENSRGLRRINSVREKRSLVEDSEYKSLQRKLFKAKQEIENLTLDLEACQQQLQSKYGAVKIIQRLSRLEEARQNHCSRKALEASKKLEQEVNFLQWELELKQSYLMDSEKTWAERFDRVATENATLMVALQARSDELRKVSMEKMALMRERDELAAALEVRERIKYDLATPEREEVLSTGDLIIELATLGACQCRGKNQEPCACARAAVDAKRDVAKLKHELEVVHRREEEALLTADAYRVAFEQQLAKNSSLIYELLEKSRWKKKISFPGKRKEKTTGENGLKNEEEELVQQIKAHKDDIVAKLLGMLTDNSEALAHQRLATKLLAAKMKEMERDSSAFSSKALQIET</sequence>
<proteinExistence type="predicted"/>
<evidence type="ECO:0000256" key="2">
    <source>
        <dbReference type="SAM" id="MobiDB-lite"/>
    </source>
</evidence>
<gene>
    <name evidence="3" type="ORF">PLOB_00014661</name>
</gene>
<dbReference type="PANTHER" id="PTHR28616">
    <property type="entry name" value="COILED-COIL DOMAIN-CONTAINING PROTEIN 125"/>
    <property type="match status" value="1"/>
</dbReference>
<feature type="coiled-coil region" evidence="1">
    <location>
        <begin position="161"/>
        <end position="188"/>
    </location>
</feature>
<protein>
    <recommendedName>
        <fullName evidence="5">Coiled-coil domain-containing protein 125</fullName>
    </recommendedName>
</protein>
<dbReference type="EMBL" id="CALNXK010000188">
    <property type="protein sequence ID" value="CAH3174194.1"/>
    <property type="molecule type" value="Genomic_DNA"/>
</dbReference>
<reference evidence="3 4" key="1">
    <citation type="submission" date="2022-05" db="EMBL/GenBank/DDBJ databases">
        <authorList>
            <consortium name="Genoscope - CEA"/>
            <person name="William W."/>
        </authorList>
    </citation>
    <scope>NUCLEOTIDE SEQUENCE [LARGE SCALE GENOMIC DNA]</scope>
</reference>
<keyword evidence="4" id="KW-1185">Reference proteome</keyword>
<evidence type="ECO:0000256" key="1">
    <source>
        <dbReference type="SAM" id="Coils"/>
    </source>
</evidence>
<comment type="caution">
    <text evidence="3">The sequence shown here is derived from an EMBL/GenBank/DDBJ whole genome shotgun (WGS) entry which is preliminary data.</text>
</comment>
<dbReference type="PANTHER" id="PTHR28616:SF1">
    <property type="entry name" value="COILED-COIL DOMAIN-CONTAINING PROTEIN 125"/>
    <property type="match status" value="1"/>
</dbReference>
<feature type="region of interest" description="Disordered" evidence="2">
    <location>
        <begin position="1"/>
        <end position="20"/>
    </location>
</feature>
<accession>A0ABN8R4S8</accession>
<dbReference type="Proteomes" id="UP001159405">
    <property type="component" value="Unassembled WGS sequence"/>
</dbReference>